<dbReference type="InterPro" id="IPR011990">
    <property type="entry name" value="TPR-like_helical_dom_sf"/>
</dbReference>
<name>A0A6S7GZT1_PARCT</name>
<protein>
    <submittedName>
        <fullName evidence="1">WD repeat-containing alr2800, partial</fullName>
    </submittedName>
</protein>
<reference evidence="1" key="1">
    <citation type="submission" date="2020-04" db="EMBL/GenBank/DDBJ databases">
        <authorList>
            <person name="Alioto T."/>
            <person name="Alioto T."/>
            <person name="Gomez Garrido J."/>
        </authorList>
    </citation>
    <scope>NUCLEOTIDE SEQUENCE</scope>
    <source>
        <strain evidence="1">A484AB</strain>
    </source>
</reference>
<evidence type="ECO:0000313" key="2">
    <source>
        <dbReference type="Proteomes" id="UP001152795"/>
    </source>
</evidence>
<dbReference type="Proteomes" id="UP001152795">
    <property type="component" value="Unassembled WGS sequence"/>
</dbReference>
<organism evidence="1 2">
    <name type="scientific">Paramuricea clavata</name>
    <name type="common">Red gorgonian</name>
    <name type="synonym">Violescent sea-whip</name>
    <dbReference type="NCBI Taxonomy" id="317549"/>
    <lineage>
        <taxon>Eukaryota</taxon>
        <taxon>Metazoa</taxon>
        <taxon>Cnidaria</taxon>
        <taxon>Anthozoa</taxon>
        <taxon>Octocorallia</taxon>
        <taxon>Malacalcyonacea</taxon>
        <taxon>Plexauridae</taxon>
        <taxon>Paramuricea</taxon>
    </lineage>
</organism>
<dbReference type="AlphaFoldDB" id="A0A6S7GZT1"/>
<gene>
    <name evidence="1" type="ORF">PACLA_8A023480</name>
</gene>
<dbReference type="EMBL" id="CACRXK020003021">
    <property type="protein sequence ID" value="CAB3997095.1"/>
    <property type="molecule type" value="Genomic_DNA"/>
</dbReference>
<sequence length="419" mass="47429">MRHFATSTCSLENSQDLFHILSKSEIFLSLIGLPYGASLDIGCPARAVLNIPKLYDLVIEQCRTQKCYDANSKLHVSKYFQTIAFSFFFSSEYLEIPQHIREDVMLLSDGSGAKLGCYEEISLISKGNVKLGMECIEKHLDGLQTCADQQLVKCLCLQLLALLYTDLNECNQSNKLRREAIEICKEIGNYNLFVIGDCEETLSMTQKEYKGEQLILFVYLLTMWSKVIFNAETQLYFLNFVHQLEQQLENNAYNAPQYLFPVFTYGDSLLAILGVGVGQEVLLDEKVTFLKKSVMSEDCCFLTDRPRTFPIRCSERLLHCYNFQIVRDDNEIKQGPSVDTCRNALDFSLKQCGKQHWNTGFCYLELGLAENNAENFISALNAFDQALEIMTAAHGGTSISNANLADVYIGKGCLYRIHG</sequence>
<proteinExistence type="predicted"/>
<accession>A0A6S7GZT1</accession>
<dbReference type="Gene3D" id="1.25.40.10">
    <property type="entry name" value="Tetratricopeptide repeat domain"/>
    <property type="match status" value="1"/>
</dbReference>
<keyword evidence="2" id="KW-1185">Reference proteome</keyword>
<evidence type="ECO:0000313" key="1">
    <source>
        <dbReference type="EMBL" id="CAB3997095.1"/>
    </source>
</evidence>
<comment type="caution">
    <text evidence="1">The sequence shown here is derived from an EMBL/GenBank/DDBJ whole genome shotgun (WGS) entry which is preliminary data.</text>
</comment>